<accession>A0A7X6I8X1</accession>
<organism evidence="4 5">
    <name type="scientific">Ramlibacter lithotrophicus</name>
    <dbReference type="NCBI Taxonomy" id="2606681"/>
    <lineage>
        <taxon>Bacteria</taxon>
        <taxon>Pseudomonadati</taxon>
        <taxon>Pseudomonadota</taxon>
        <taxon>Betaproteobacteria</taxon>
        <taxon>Burkholderiales</taxon>
        <taxon>Comamonadaceae</taxon>
        <taxon>Ramlibacter</taxon>
    </lineage>
</organism>
<dbReference type="GO" id="GO:0009279">
    <property type="term" value="C:cell outer membrane"/>
    <property type="evidence" value="ECO:0007669"/>
    <property type="project" value="UniProtKB-SubCell"/>
</dbReference>
<comment type="subcellular location">
    <subcellularLocation>
        <location evidence="1">Cell outer membrane</location>
    </subcellularLocation>
</comment>
<proteinExistence type="predicted"/>
<dbReference type="SUPFAM" id="SSF56925">
    <property type="entry name" value="OMPA-like"/>
    <property type="match status" value="1"/>
</dbReference>
<comment type="caution">
    <text evidence="4">The sequence shown here is derived from an EMBL/GenBank/DDBJ whole genome shotgun (WGS) entry which is preliminary data.</text>
</comment>
<dbReference type="RefSeq" id="WP_168109893.1">
    <property type="nucleotide sequence ID" value="NZ_VTOX01000012.1"/>
</dbReference>
<evidence type="ECO:0000313" key="4">
    <source>
        <dbReference type="EMBL" id="NKE68766.1"/>
    </source>
</evidence>
<dbReference type="InterPro" id="IPR000498">
    <property type="entry name" value="OmpA-like_TM_dom"/>
</dbReference>
<evidence type="ECO:0000256" key="1">
    <source>
        <dbReference type="ARBA" id="ARBA00004442"/>
    </source>
</evidence>
<evidence type="ECO:0000256" key="2">
    <source>
        <dbReference type="SAM" id="SignalP"/>
    </source>
</evidence>
<dbReference type="Gene3D" id="2.40.160.20">
    <property type="match status" value="1"/>
</dbReference>
<keyword evidence="2" id="KW-0732">Signal</keyword>
<dbReference type="Pfam" id="PF01389">
    <property type="entry name" value="OmpA_membrane"/>
    <property type="match status" value="1"/>
</dbReference>
<gene>
    <name evidence="4" type="ORF">RAMLITH_23365</name>
</gene>
<sequence length="203" mass="20936">MAALRSVVCVVLAAAPAFWGAASAQTAPGSGPSATGGDWFGKPRGYLGLSLGRSRYSLDCGGVAFVCDKSDQSVKVTAGAMSGNFWGVELGYLDLGRIDRAGGTTKAQGLNLSLVGKAPVGWQFSVFGKVGATYGRTETSTLAGSGIAGGTERGMGLSYGAGVSYDFTPRLSATLEWDSNDFRFASGGRDPVRSTSLGLQYRY</sequence>
<dbReference type="EMBL" id="VTOX01000012">
    <property type="protein sequence ID" value="NKE68766.1"/>
    <property type="molecule type" value="Genomic_DNA"/>
</dbReference>
<evidence type="ECO:0000313" key="5">
    <source>
        <dbReference type="Proteomes" id="UP000521868"/>
    </source>
</evidence>
<feature type="chain" id="PRO_5031498639" evidence="2">
    <location>
        <begin position="25"/>
        <end position="203"/>
    </location>
</feature>
<name>A0A7X6I8X1_9BURK</name>
<evidence type="ECO:0000259" key="3">
    <source>
        <dbReference type="Pfam" id="PF01389"/>
    </source>
</evidence>
<dbReference type="Proteomes" id="UP000521868">
    <property type="component" value="Unassembled WGS sequence"/>
</dbReference>
<dbReference type="AlphaFoldDB" id="A0A7X6I8X1"/>
<keyword evidence="5" id="KW-1185">Reference proteome</keyword>
<feature type="signal peptide" evidence="2">
    <location>
        <begin position="1"/>
        <end position="24"/>
    </location>
</feature>
<protein>
    <submittedName>
        <fullName evidence="4">Outer membrane beta-barrel protein</fullName>
    </submittedName>
</protein>
<feature type="domain" description="Outer membrane protein OmpA-like transmembrane" evidence="3">
    <location>
        <begin position="46"/>
        <end position="177"/>
    </location>
</feature>
<dbReference type="InterPro" id="IPR011250">
    <property type="entry name" value="OMP/PagP_B-barrel"/>
</dbReference>
<reference evidence="4 5" key="1">
    <citation type="journal article" date="2020" name="Nature">
        <title>Bacterial chemolithoautotrophy via manganese oxidation.</title>
        <authorList>
            <person name="Yu H."/>
            <person name="Leadbetter J.R."/>
        </authorList>
    </citation>
    <scope>NUCLEOTIDE SEQUENCE [LARGE SCALE GENOMIC DNA]</scope>
    <source>
        <strain evidence="4 5">RBP-1</strain>
    </source>
</reference>